<dbReference type="Gene3D" id="3.90.226.10">
    <property type="entry name" value="2-enoyl-CoA Hydratase, Chain A, domain 1"/>
    <property type="match status" value="1"/>
</dbReference>
<evidence type="ECO:0008006" key="4">
    <source>
        <dbReference type="Google" id="ProtNLM"/>
    </source>
</evidence>
<dbReference type="AlphaFoldDB" id="A0A1F6EME9"/>
<comment type="caution">
    <text evidence="2">The sequence shown here is derived from an EMBL/GenBank/DDBJ whole genome shotgun (WGS) entry which is preliminary data.</text>
</comment>
<dbReference type="Pfam" id="PF00574">
    <property type="entry name" value="CLP_protease"/>
    <property type="match status" value="1"/>
</dbReference>
<organism evidence="2 3">
    <name type="scientific">Candidatus Kaiserbacteria bacterium RIFCSPLOWO2_01_FULL_50_24</name>
    <dbReference type="NCBI Taxonomy" id="1798507"/>
    <lineage>
        <taxon>Bacteria</taxon>
        <taxon>Candidatus Kaiseribacteriota</taxon>
    </lineage>
</organism>
<evidence type="ECO:0000313" key="3">
    <source>
        <dbReference type="Proteomes" id="UP000178587"/>
    </source>
</evidence>
<name>A0A1F6EME9_9BACT</name>
<dbReference type="EMBL" id="MFLU01000015">
    <property type="protein sequence ID" value="OGG74816.1"/>
    <property type="molecule type" value="Genomic_DNA"/>
</dbReference>
<dbReference type="STRING" id="1798507.A3A34_00295"/>
<dbReference type="Proteomes" id="UP000178587">
    <property type="component" value="Unassembled WGS sequence"/>
</dbReference>
<dbReference type="InterPro" id="IPR023562">
    <property type="entry name" value="ClpP/TepA"/>
</dbReference>
<gene>
    <name evidence="2" type="ORF">A3A34_00295</name>
</gene>
<feature type="region of interest" description="Disordered" evidence="1">
    <location>
        <begin position="252"/>
        <end position="273"/>
    </location>
</feature>
<dbReference type="SUPFAM" id="SSF52096">
    <property type="entry name" value="ClpP/crotonase"/>
    <property type="match status" value="1"/>
</dbReference>
<dbReference type="InterPro" id="IPR029045">
    <property type="entry name" value="ClpP/crotonase-like_dom_sf"/>
</dbReference>
<reference evidence="2 3" key="1">
    <citation type="journal article" date="2016" name="Nat. Commun.">
        <title>Thousands of microbial genomes shed light on interconnected biogeochemical processes in an aquifer system.</title>
        <authorList>
            <person name="Anantharaman K."/>
            <person name="Brown C.T."/>
            <person name="Hug L.A."/>
            <person name="Sharon I."/>
            <person name="Castelle C.J."/>
            <person name="Probst A.J."/>
            <person name="Thomas B.C."/>
            <person name="Singh A."/>
            <person name="Wilkins M.J."/>
            <person name="Karaoz U."/>
            <person name="Brodie E.L."/>
            <person name="Williams K.H."/>
            <person name="Hubbard S.S."/>
            <person name="Banfield J.F."/>
        </authorList>
    </citation>
    <scope>NUCLEOTIDE SEQUENCE [LARGE SCALE GENOMIC DNA]</scope>
</reference>
<evidence type="ECO:0000256" key="1">
    <source>
        <dbReference type="SAM" id="MobiDB-lite"/>
    </source>
</evidence>
<accession>A0A1F6EME9</accession>
<evidence type="ECO:0000313" key="2">
    <source>
        <dbReference type="EMBL" id="OGG74816.1"/>
    </source>
</evidence>
<protein>
    <recommendedName>
        <fullName evidence="4">ATP-dependent Clp protease proteolytic subunit</fullName>
    </recommendedName>
</protein>
<proteinExistence type="predicted"/>
<sequence>MGLEPEHVKALSGDFTLEDVHEYRLNRALYIIYIQTKDVDPENAEEVSESGITPTMANQFARGLSILSGLNPERPILAEMSTDGGEWEAGIQMFDSILACPNPVTVLAHRWARSMSSIVPLAADKFVMMPGAKYMFHHGTYSFGGLEQEADTGDLERREAKERMLLLYVTRLREQGVYSKWSEQRIVKMLEEKIKDHVDVWLSSREARRWGFADDVFNGNWSTLRAEKRNEKRRKRMLEALHENIKVDVRVSSRLRTRERTKRAPDTSKPPSD</sequence>